<dbReference type="GO" id="GO:0005829">
    <property type="term" value="C:cytosol"/>
    <property type="evidence" value="ECO:0007669"/>
    <property type="project" value="TreeGrafter"/>
</dbReference>
<dbReference type="EMBL" id="ABCS01000002">
    <property type="protein sequence ID" value="EDM81662.1"/>
    <property type="molecule type" value="Genomic_DNA"/>
</dbReference>
<evidence type="ECO:0000313" key="3">
    <source>
        <dbReference type="EMBL" id="EDM81662.1"/>
    </source>
</evidence>
<dbReference type="GO" id="GO:0003700">
    <property type="term" value="F:DNA-binding transcription factor activity"/>
    <property type="evidence" value="ECO:0007669"/>
    <property type="project" value="TreeGrafter"/>
</dbReference>
<evidence type="ECO:0000313" key="4">
    <source>
        <dbReference type="Proteomes" id="UP000005801"/>
    </source>
</evidence>
<keyword evidence="1 3" id="KW-0238">DNA-binding</keyword>
<feature type="domain" description="HTH cro/C1-type" evidence="2">
    <location>
        <begin position="20"/>
        <end position="74"/>
    </location>
</feature>
<dbReference type="STRING" id="391625.PPSIR1_22134"/>
<dbReference type="Pfam" id="PF13560">
    <property type="entry name" value="HTH_31"/>
    <property type="match status" value="1"/>
</dbReference>
<protein>
    <submittedName>
        <fullName evidence="3">DNA-binding protein</fullName>
    </submittedName>
</protein>
<dbReference type="RefSeq" id="WP_006969273.1">
    <property type="nucleotide sequence ID" value="NZ_ABCS01000002.1"/>
</dbReference>
<reference evidence="3 4" key="1">
    <citation type="submission" date="2007-06" db="EMBL/GenBank/DDBJ databases">
        <authorList>
            <person name="Shimkets L."/>
            <person name="Ferriera S."/>
            <person name="Johnson J."/>
            <person name="Kravitz S."/>
            <person name="Beeson K."/>
            <person name="Sutton G."/>
            <person name="Rogers Y.-H."/>
            <person name="Friedman R."/>
            <person name="Frazier M."/>
            <person name="Venter J.C."/>
        </authorList>
    </citation>
    <scope>NUCLEOTIDE SEQUENCE [LARGE SCALE GENOMIC DNA]</scope>
    <source>
        <strain evidence="3 4">SIR-1</strain>
    </source>
</reference>
<organism evidence="3 4">
    <name type="scientific">Plesiocystis pacifica SIR-1</name>
    <dbReference type="NCBI Taxonomy" id="391625"/>
    <lineage>
        <taxon>Bacteria</taxon>
        <taxon>Pseudomonadati</taxon>
        <taxon>Myxococcota</taxon>
        <taxon>Polyangia</taxon>
        <taxon>Nannocystales</taxon>
        <taxon>Nannocystaceae</taxon>
        <taxon>Plesiocystis</taxon>
    </lineage>
</organism>
<dbReference type="SUPFAM" id="SSF47413">
    <property type="entry name" value="lambda repressor-like DNA-binding domains"/>
    <property type="match status" value="1"/>
</dbReference>
<dbReference type="Gene3D" id="1.10.260.40">
    <property type="entry name" value="lambda repressor-like DNA-binding domains"/>
    <property type="match status" value="1"/>
</dbReference>
<dbReference type="SMART" id="SM00530">
    <property type="entry name" value="HTH_XRE"/>
    <property type="match status" value="1"/>
</dbReference>
<dbReference type="CDD" id="cd00093">
    <property type="entry name" value="HTH_XRE"/>
    <property type="match status" value="1"/>
</dbReference>
<keyword evidence="4" id="KW-1185">Reference proteome</keyword>
<dbReference type="InterPro" id="IPR001387">
    <property type="entry name" value="Cro/C1-type_HTH"/>
</dbReference>
<proteinExistence type="predicted"/>
<dbReference type="PROSITE" id="PS50943">
    <property type="entry name" value="HTH_CROC1"/>
    <property type="match status" value="1"/>
</dbReference>
<name>A6FXS4_9BACT</name>
<dbReference type="eggNOG" id="COG1813">
    <property type="taxonomic scope" value="Bacteria"/>
</dbReference>
<dbReference type="OrthoDB" id="5511017at2"/>
<sequence>MPEHVERPALDRKKLFAKRLRRLRANLGLTQEELAERSELSADTIRRLEGSKFNPSLETLHKIAAGLEMSTGLLLDEERDAVDQLAEFIRRLPAVQQRMAFAVIYSLHHSVLMEG</sequence>
<comment type="caution">
    <text evidence="3">The sequence shown here is derived from an EMBL/GenBank/DDBJ whole genome shotgun (WGS) entry which is preliminary data.</text>
</comment>
<dbReference type="GO" id="GO:0003677">
    <property type="term" value="F:DNA binding"/>
    <property type="evidence" value="ECO:0007669"/>
    <property type="project" value="UniProtKB-KW"/>
</dbReference>
<evidence type="ECO:0000256" key="1">
    <source>
        <dbReference type="ARBA" id="ARBA00023125"/>
    </source>
</evidence>
<dbReference type="AlphaFoldDB" id="A6FXS4"/>
<evidence type="ECO:0000259" key="2">
    <source>
        <dbReference type="PROSITE" id="PS50943"/>
    </source>
</evidence>
<gene>
    <name evidence="3" type="ORF">PPSIR1_22134</name>
</gene>
<accession>A6FXS4</accession>
<dbReference type="Proteomes" id="UP000005801">
    <property type="component" value="Unassembled WGS sequence"/>
</dbReference>
<dbReference type="PANTHER" id="PTHR46797">
    <property type="entry name" value="HTH-TYPE TRANSCRIPTIONAL REGULATOR"/>
    <property type="match status" value="1"/>
</dbReference>
<dbReference type="PANTHER" id="PTHR46797:SF1">
    <property type="entry name" value="METHYLPHOSPHONATE SYNTHASE"/>
    <property type="match status" value="1"/>
</dbReference>
<dbReference type="InterPro" id="IPR050807">
    <property type="entry name" value="TransReg_Diox_bact_type"/>
</dbReference>
<dbReference type="InterPro" id="IPR010982">
    <property type="entry name" value="Lambda_DNA-bd_dom_sf"/>
</dbReference>